<dbReference type="InterPro" id="IPR006121">
    <property type="entry name" value="HMA_dom"/>
</dbReference>
<feature type="domain" description="HMA" evidence="1">
    <location>
        <begin position="1"/>
        <end position="67"/>
    </location>
</feature>
<organism evidence="2 3">
    <name type="scientific">Candidatus Methylospira mobilis</name>
    <dbReference type="NCBI Taxonomy" id="1808979"/>
    <lineage>
        <taxon>Bacteria</taxon>
        <taxon>Pseudomonadati</taxon>
        <taxon>Pseudomonadota</taxon>
        <taxon>Gammaproteobacteria</taxon>
        <taxon>Methylococcales</taxon>
        <taxon>Methylococcaceae</taxon>
        <taxon>Candidatus Methylospira</taxon>
    </lineage>
</organism>
<dbReference type="KEGG" id="mmob:F6R98_13215"/>
<evidence type="ECO:0000259" key="1">
    <source>
        <dbReference type="PROSITE" id="PS50846"/>
    </source>
</evidence>
<gene>
    <name evidence="2" type="ORF">F6R98_13215</name>
</gene>
<evidence type="ECO:0000313" key="2">
    <source>
        <dbReference type="EMBL" id="QFY43457.1"/>
    </source>
</evidence>
<name>A0A5Q0BMY1_9GAMM</name>
<dbReference type="InParanoid" id="A0A5Q0BMY1"/>
<dbReference type="AlphaFoldDB" id="A0A5Q0BMY1"/>
<dbReference type="Proteomes" id="UP000325755">
    <property type="component" value="Chromosome"/>
</dbReference>
<dbReference type="OrthoDB" id="9814359at2"/>
<keyword evidence="3" id="KW-1185">Reference proteome</keyword>
<dbReference type="EMBL" id="CP044205">
    <property type="protein sequence ID" value="QFY43457.1"/>
    <property type="molecule type" value="Genomic_DNA"/>
</dbReference>
<evidence type="ECO:0000313" key="3">
    <source>
        <dbReference type="Proteomes" id="UP000325755"/>
    </source>
</evidence>
<dbReference type="GO" id="GO:0046872">
    <property type="term" value="F:metal ion binding"/>
    <property type="evidence" value="ECO:0007669"/>
    <property type="project" value="InterPro"/>
</dbReference>
<dbReference type="InterPro" id="IPR036163">
    <property type="entry name" value="HMA_dom_sf"/>
</dbReference>
<reference evidence="2 3" key="1">
    <citation type="submission" date="2019-09" db="EMBL/GenBank/DDBJ databases">
        <title>Ecophysiology of the spiral-shaped methanotroph Methylospira mobilis as revealed by the complete genome sequence.</title>
        <authorList>
            <person name="Oshkin I.Y."/>
            <person name="Dedysh S.N."/>
            <person name="Miroshnikov K."/>
            <person name="Danilova O.V."/>
            <person name="Hakobyan A."/>
            <person name="Liesack W."/>
        </authorList>
    </citation>
    <scope>NUCLEOTIDE SEQUENCE [LARGE SCALE GENOMIC DNA]</scope>
    <source>
        <strain evidence="2 3">Shm1</strain>
    </source>
</reference>
<dbReference type="SUPFAM" id="SSF55008">
    <property type="entry name" value="HMA, heavy metal-associated domain"/>
    <property type="match status" value="1"/>
</dbReference>
<dbReference type="Pfam" id="PF00403">
    <property type="entry name" value="HMA"/>
    <property type="match status" value="1"/>
</dbReference>
<proteinExistence type="predicted"/>
<dbReference type="CDD" id="cd00371">
    <property type="entry name" value="HMA"/>
    <property type="match status" value="1"/>
</dbReference>
<dbReference type="PROSITE" id="PS50846">
    <property type="entry name" value="HMA_2"/>
    <property type="match status" value="1"/>
</dbReference>
<dbReference type="RefSeq" id="WP_153249440.1">
    <property type="nucleotide sequence ID" value="NZ_CP044205.1"/>
</dbReference>
<dbReference type="Gene3D" id="3.30.70.100">
    <property type="match status" value="1"/>
</dbReference>
<sequence>MKSTITVKGMKCGGCETNLQNALLPLAGVVSAKANAKSSLLEIEYDENVLSAERINQVIVEKGFQPG</sequence>
<protein>
    <submittedName>
        <fullName evidence="2">Heavy-metal-associated domain-containing protein</fullName>
    </submittedName>
</protein>
<accession>A0A5Q0BMY1</accession>